<gene>
    <name evidence="1" type="ORF">Lalb_Chr01g0009741</name>
</gene>
<name>A0A6A4R4U5_LUPAL</name>
<evidence type="ECO:0000313" key="1">
    <source>
        <dbReference type="EMBL" id="KAE9621079.1"/>
    </source>
</evidence>
<organism evidence="1 2">
    <name type="scientific">Lupinus albus</name>
    <name type="common">White lupine</name>
    <name type="synonym">Lupinus termis</name>
    <dbReference type="NCBI Taxonomy" id="3870"/>
    <lineage>
        <taxon>Eukaryota</taxon>
        <taxon>Viridiplantae</taxon>
        <taxon>Streptophyta</taxon>
        <taxon>Embryophyta</taxon>
        <taxon>Tracheophyta</taxon>
        <taxon>Spermatophyta</taxon>
        <taxon>Magnoliopsida</taxon>
        <taxon>eudicotyledons</taxon>
        <taxon>Gunneridae</taxon>
        <taxon>Pentapetalae</taxon>
        <taxon>rosids</taxon>
        <taxon>fabids</taxon>
        <taxon>Fabales</taxon>
        <taxon>Fabaceae</taxon>
        <taxon>Papilionoideae</taxon>
        <taxon>50 kb inversion clade</taxon>
        <taxon>genistoids sensu lato</taxon>
        <taxon>core genistoids</taxon>
        <taxon>Genisteae</taxon>
        <taxon>Lupinus</taxon>
    </lineage>
</organism>
<dbReference type="EMBL" id="WOCE01000001">
    <property type="protein sequence ID" value="KAE9621079.1"/>
    <property type="molecule type" value="Genomic_DNA"/>
</dbReference>
<dbReference type="AlphaFoldDB" id="A0A6A4R4U5"/>
<accession>A0A6A4R4U5</accession>
<proteinExistence type="predicted"/>
<reference evidence="2" key="1">
    <citation type="journal article" date="2020" name="Nat. Commun.">
        <title>Genome sequence of the cluster root forming white lupin.</title>
        <authorList>
            <person name="Hufnagel B."/>
            <person name="Marques A."/>
            <person name="Soriano A."/>
            <person name="Marques L."/>
            <person name="Divol F."/>
            <person name="Doumas P."/>
            <person name="Sallet E."/>
            <person name="Mancinotti D."/>
            <person name="Carrere S."/>
            <person name="Marande W."/>
            <person name="Arribat S."/>
            <person name="Keller J."/>
            <person name="Huneau C."/>
            <person name="Blein T."/>
            <person name="Aime D."/>
            <person name="Laguerre M."/>
            <person name="Taylor J."/>
            <person name="Schubert V."/>
            <person name="Nelson M."/>
            <person name="Geu-Flores F."/>
            <person name="Crespi M."/>
            <person name="Gallardo-Guerrero K."/>
            <person name="Delaux P.-M."/>
            <person name="Salse J."/>
            <person name="Berges H."/>
            <person name="Guyot R."/>
            <person name="Gouzy J."/>
            <person name="Peret B."/>
        </authorList>
    </citation>
    <scope>NUCLEOTIDE SEQUENCE [LARGE SCALE GENOMIC DNA]</scope>
    <source>
        <strain evidence="2">cv. Amiga</strain>
    </source>
</reference>
<comment type="caution">
    <text evidence="1">The sequence shown here is derived from an EMBL/GenBank/DDBJ whole genome shotgun (WGS) entry which is preliminary data.</text>
</comment>
<protein>
    <submittedName>
        <fullName evidence="1">Uncharacterized protein</fullName>
    </submittedName>
</protein>
<evidence type="ECO:0000313" key="2">
    <source>
        <dbReference type="Proteomes" id="UP000447434"/>
    </source>
</evidence>
<dbReference type="Proteomes" id="UP000447434">
    <property type="component" value="Chromosome 1"/>
</dbReference>
<keyword evidence="2" id="KW-1185">Reference proteome</keyword>
<sequence length="129" mass="14258">MVTLLVFGMIFGWVIPTYLPDTKDYSPLAFSKMVTSVILGVGMVTDGHRTSLGGEIFLLGNLTYLTLSLMKLNKYHFNSTNLTIGNGSLKKPKSIMFVQPIDVLPNERLHHPLPINLPASSGDLRLLSR</sequence>